<dbReference type="InterPro" id="IPR006860">
    <property type="entry name" value="FecR"/>
</dbReference>
<evidence type="ECO:0000256" key="1">
    <source>
        <dbReference type="SAM" id="Phobius"/>
    </source>
</evidence>
<gene>
    <name evidence="4" type="ORF">LWC05_12510</name>
</gene>
<accession>A0ABS8VUN3</accession>
<feature type="transmembrane region" description="Helical" evidence="1">
    <location>
        <begin position="93"/>
        <end position="117"/>
    </location>
</feature>
<protein>
    <submittedName>
        <fullName evidence="4">FecR domain-containing protein</fullName>
    </submittedName>
</protein>
<feature type="domain" description="FecR protein" evidence="2">
    <location>
        <begin position="124"/>
        <end position="214"/>
    </location>
</feature>
<dbReference type="PANTHER" id="PTHR30273">
    <property type="entry name" value="PERIPLASMIC SIGNAL SENSOR AND SIGMA FACTOR ACTIVATOR FECR-RELATED"/>
    <property type="match status" value="1"/>
</dbReference>
<dbReference type="Gene3D" id="2.60.120.1440">
    <property type="match status" value="1"/>
</dbReference>
<dbReference type="InterPro" id="IPR032623">
    <property type="entry name" value="FecR_N"/>
</dbReference>
<dbReference type="InterPro" id="IPR012373">
    <property type="entry name" value="Ferrdict_sens_TM"/>
</dbReference>
<reference evidence="4 5" key="1">
    <citation type="submission" date="2021-12" db="EMBL/GenBank/DDBJ databases">
        <title>Genome sequence of Acetobacter sicerae DmPark20a_162.</title>
        <authorList>
            <person name="Chaston J.M."/>
        </authorList>
    </citation>
    <scope>NUCLEOTIDE SEQUENCE [LARGE SCALE GENOMIC DNA]</scope>
    <source>
        <strain evidence="4 5">DmPark20a_162</strain>
    </source>
</reference>
<name>A0ABS8VUN3_9PROT</name>
<evidence type="ECO:0000259" key="2">
    <source>
        <dbReference type="Pfam" id="PF04773"/>
    </source>
</evidence>
<dbReference type="PANTHER" id="PTHR30273:SF2">
    <property type="entry name" value="PROTEIN FECR"/>
    <property type="match status" value="1"/>
</dbReference>
<evidence type="ECO:0000313" key="4">
    <source>
        <dbReference type="EMBL" id="MCE0744700.1"/>
    </source>
</evidence>
<dbReference type="EMBL" id="JAJSOJ010000043">
    <property type="protein sequence ID" value="MCE0744700.1"/>
    <property type="molecule type" value="Genomic_DNA"/>
</dbReference>
<keyword evidence="1" id="KW-0812">Transmembrane</keyword>
<keyword evidence="5" id="KW-1185">Reference proteome</keyword>
<dbReference type="Pfam" id="PF16220">
    <property type="entry name" value="DUF4880"/>
    <property type="match status" value="1"/>
</dbReference>
<dbReference type="RefSeq" id="WP_232878491.1">
    <property type="nucleotide sequence ID" value="NZ_JAJSOJ010000043.1"/>
</dbReference>
<evidence type="ECO:0000259" key="3">
    <source>
        <dbReference type="Pfam" id="PF16220"/>
    </source>
</evidence>
<keyword evidence="1" id="KW-1133">Transmembrane helix</keyword>
<organism evidence="4 5">
    <name type="scientific">Acetobacter sicerae</name>
    <dbReference type="NCBI Taxonomy" id="85325"/>
    <lineage>
        <taxon>Bacteria</taxon>
        <taxon>Pseudomonadati</taxon>
        <taxon>Pseudomonadota</taxon>
        <taxon>Alphaproteobacteria</taxon>
        <taxon>Acetobacterales</taxon>
        <taxon>Acetobacteraceae</taxon>
        <taxon>Acetobacter</taxon>
    </lineage>
</organism>
<dbReference type="Proteomes" id="UP001521074">
    <property type="component" value="Unassembled WGS sequence"/>
</dbReference>
<evidence type="ECO:0000313" key="5">
    <source>
        <dbReference type="Proteomes" id="UP001521074"/>
    </source>
</evidence>
<dbReference type="Pfam" id="PF04773">
    <property type="entry name" value="FecR"/>
    <property type="match status" value="1"/>
</dbReference>
<comment type="caution">
    <text evidence="4">The sequence shown here is derived from an EMBL/GenBank/DDBJ whole genome shotgun (WGS) entry which is preliminary data.</text>
</comment>
<feature type="domain" description="FecR N-terminal" evidence="3">
    <location>
        <begin position="14"/>
        <end position="55"/>
    </location>
</feature>
<proteinExistence type="predicted"/>
<sequence length="326" mass="34727">MTVTDDPVRQQASREATRWLILLQEESDDPEISAEFDAWLAAASVNREAWAQTEKAMGLVARLSPGNTSSWCDSTGGGVDMLRQPRRRIPKRAAWTGSVVALAACVALFFTAPSLLLRLRADAMTGTAETRVLHMADGSEVTLAPGSAVSINNKDGRRSVTLLAGEALFSVVHDPAHPFVVKTGNFTTTDIGTVFDVRRTESGVDVAVRSGRVQVSGGSILAQGRELGAGGGLTASVAGFHADERSAEQVGVWADGLLVANDEPLGQVVARLKPYLSGMVIVPSHLSSQRVSGVYSLTDPGRALEAVVQARQGSVHRYSRWLTILR</sequence>
<dbReference type="PIRSF" id="PIRSF018266">
    <property type="entry name" value="FecR"/>
    <property type="match status" value="1"/>
</dbReference>
<keyword evidence="1" id="KW-0472">Membrane</keyword>